<protein>
    <submittedName>
        <fullName evidence="14">Zinc finger protein 483-like</fullName>
    </submittedName>
</protein>
<evidence type="ECO:0000256" key="9">
    <source>
        <dbReference type="ARBA" id="ARBA00023163"/>
    </source>
</evidence>
<dbReference type="PANTHER" id="PTHR24409:SF295">
    <property type="entry name" value="AZ2-RELATED"/>
    <property type="match status" value="1"/>
</dbReference>
<evidence type="ECO:0000313" key="14">
    <source>
        <dbReference type="RefSeq" id="XP_028031950.1"/>
    </source>
</evidence>
<dbReference type="KEGG" id="bman:114244366"/>
<dbReference type="GO" id="GO:0000977">
    <property type="term" value="F:RNA polymerase II transcription regulatory region sequence-specific DNA binding"/>
    <property type="evidence" value="ECO:0007669"/>
    <property type="project" value="TreeGrafter"/>
</dbReference>
<feature type="domain" description="C2H2-type" evidence="12">
    <location>
        <begin position="204"/>
        <end position="231"/>
    </location>
</feature>
<dbReference type="Proteomes" id="UP000504629">
    <property type="component" value="Unplaced"/>
</dbReference>
<dbReference type="FunFam" id="3.30.160.60:FF:000382">
    <property type="entry name" value="zinc finger protein 35 isoform X4"/>
    <property type="match status" value="1"/>
</dbReference>
<feature type="domain" description="C2H2-type" evidence="12">
    <location>
        <begin position="49"/>
        <end position="72"/>
    </location>
</feature>
<feature type="domain" description="C2H2-type" evidence="12">
    <location>
        <begin position="148"/>
        <end position="175"/>
    </location>
</feature>
<evidence type="ECO:0000256" key="4">
    <source>
        <dbReference type="ARBA" id="ARBA00022737"/>
    </source>
</evidence>
<dbReference type="RefSeq" id="XP_028031950.1">
    <property type="nucleotide sequence ID" value="XM_028176149.1"/>
</dbReference>
<evidence type="ECO:0000256" key="7">
    <source>
        <dbReference type="ARBA" id="ARBA00023015"/>
    </source>
</evidence>
<accession>A0A6J2JQW9</accession>
<evidence type="ECO:0000256" key="8">
    <source>
        <dbReference type="ARBA" id="ARBA00023125"/>
    </source>
</evidence>
<keyword evidence="7" id="KW-0805">Transcription regulation</keyword>
<keyword evidence="4" id="KW-0677">Repeat</keyword>
<dbReference type="InterPro" id="IPR036236">
    <property type="entry name" value="Znf_C2H2_sf"/>
</dbReference>
<dbReference type="OrthoDB" id="9439903at2759"/>
<dbReference type="PROSITE" id="PS00028">
    <property type="entry name" value="ZINC_FINGER_C2H2_1"/>
    <property type="match status" value="5"/>
</dbReference>
<organism evidence="13 14">
    <name type="scientific">Bombyx mandarina</name>
    <name type="common">Wild silk moth</name>
    <name type="synonym">Wild silkworm</name>
    <dbReference type="NCBI Taxonomy" id="7092"/>
    <lineage>
        <taxon>Eukaryota</taxon>
        <taxon>Metazoa</taxon>
        <taxon>Ecdysozoa</taxon>
        <taxon>Arthropoda</taxon>
        <taxon>Hexapoda</taxon>
        <taxon>Insecta</taxon>
        <taxon>Pterygota</taxon>
        <taxon>Neoptera</taxon>
        <taxon>Endopterygota</taxon>
        <taxon>Lepidoptera</taxon>
        <taxon>Glossata</taxon>
        <taxon>Ditrysia</taxon>
        <taxon>Bombycoidea</taxon>
        <taxon>Bombycidae</taxon>
        <taxon>Bombycinae</taxon>
        <taxon>Bombyx</taxon>
    </lineage>
</organism>
<dbReference type="Gene3D" id="3.30.160.60">
    <property type="entry name" value="Classic Zinc Finger"/>
    <property type="match status" value="5"/>
</dbReference>
<dbReference type="GO" id="GO:0008270">
    <property type="term" value="F:zinc ion binding"/>
    <property type="evidence" value="ECO:0007669"/>
    <property type="project" value="UniProtKB-KW"/>
</dbReference>
<comment type="similarity">
    <text evidence="2">Belongs to the krueppel C2H2-type zinc-finger protein family.</text>
</comment>
<feature type="domain" description="C2H2-type" evidence="12">
    <location>
        <begin position="232"/>
        <end position="255"/>
    </location>
</feature>
<dbReference type="FunFam" id="3.30.160.60:FF:002343">
    <property type="entry name" value="Zinc finger protein 33A"/>
    <property type="match status" value="1"/>
</dbReference>
<evidence type="ECO:0000256" key="11">
    <source>
        <dbReference type="PROSITE-ProRule" id="PRU00042"/>
    </source>
</evidence>
<keyword evidence="3" id="KW-0479">Metal-binding</keyword>
<comment type="subcellular location">
    <subcellularLocation>
        <location evidence="1">Nucleus</location>
    </subcellularLocation>
</comment>
<keyword evidence="8" id="KW-0238">DNA-binding</keyword>
<dbReference type="GeneID" id="114244366"/>
<dbReference type="GO" id="GO:0000981">
    <property type="term" value="F:DNA-binding transcription factor activity, RNA polymerase II-specific"/>
    <property type="evidence" value="ECO:0007669"/>
    <property type="project" value="TreeGrafter"/>
</dbReference>
<gene>
    <name evidence="14" type="primary">LOC114244366</name>
</gene>
<dbReference type="PROSITE" id="PS50157">
    <property type="entry name" value="ZINC_FINGER_C2H2_2"/>
    <property type="match status" value="6"/>
</dbReference>
<evidence type="ECO:0000313" key="13">
    <source>
        <dbReference type="Proteomes" id="UP000504629"/>
    </source>
</evidence>
<feature type="domain" description="C2H2-type" evidence="12">
    <location>
        <begin position="176"/>
        <end position="203"/>
    </location>
</feature>
<reference evidence="14" key="1">
    <citation type="submission" date="2025-08" db="UniProtKB">
        <authorList>
            <consortium name="RefSeq"/>
        </authorList>
    </citation>
    <scope>IDENTIFICATION</scope>
    <source>
        <tissue evidence="14">Silk gland</tissue>
    </source>
</reference>
<dbReference type="FunFam" id="3.30.160.60:FF:000902">
    <property type="entry name" value="Zinc finger protein 445"/>
    <property type="match status" value="1"/>
</dbReference>
<evidence type="ECO:0000256" key="3">
    <source>
        <dbReference type="ARBA" id="ARBA00022723"/>
    </source>
</evidence>
<keyword evidence="10" id="KW-0539">Nucleus</keyword>
<keyword evidence="6" id="KW-0862">Zinc</keyword>
<name>A0A6J2JQW9_BOMMA</name>
<dbReference type="Pfam" id="PF00096">
    <property type="entry name" value="zf-C2H2"/>
    <property type="match status" value="4"/>
</dbReference>
<sequence length="345" mass="39687">MSEDDSMFYCSFVSIHYIICECGETFPTEDDLRLHLEKEHPHKKEKKEFKCGVCDKTFSLEEECVRHYEEAHIDLDLDQEGTETDDVFLGYTDPNEVEVQIQGNVVQKVVCEFCGEVYASCTTHICSLKFEPIESEAKVRKYKQPKNIVCEVCGRKYTSNAALRYHQRVHTGERPYKCHMCEKTFTMPLFLKVHVRTHTGEKPYQCLQCPKAFSNKAALLRHDRVHTGVKPYKCPKCGKAFSQSNSMKLHVSTVHLKMPAPYKSKYRKMMAMQRVKNNSSSDSDKKGRSNAEIERAVKSVSDLVNVKEESDEEKVVVKSESAYDMGEAVLFDEMGNEVTYEVVYD</sequence>
<evidence type="ECO:0000256" key="2">
    <source>
        <dbReference type="ARBA" id="ARBA00006991"/>
    </source>
</evidence>
<evidence type="ECO:0000256" key="6">
    <source>
        <dbReference type="ARBA" id="ARBA00022833"/>
    </source>
</evidence>
<dbReference type="InterPro" id="IPR013087">
    <property type="entry name" value="Znf_C2H2_type"/>
</dbReference>
<evidence type="ECO:0000256" key="1">
    <source>
        <dbReference type="ARBA" id="ARBA00004123"/>
    </source>
</evidence>
<keyword evidence="5 11" id="KW-0863">Zinc-finger</keyword>
<feature type="domain" description="C2H2-type" evidence="12">
    <location>
        <begin position="8"/>
        <end position="47"/>
    </location>
</feature>
<proteinExistence type="inferred from homology"/>
<dbReference type="SUPFAM" id="SSF57667">
    <property type="entry name" value="beta-beta-alpha zinc fingers"/>
    <property type="match status" value="2"/>
</dbReference>
<dbReference type="AlphaFoldDB" id="A0A6J2JQW9"/>
<dbReference type="GO" id="GO:0005634">
    <property type="term" value="C:nucleus"/>
    <property type="evidence" value="ECO:0007669"/>
    <property type="project" value="UniProtKB-SubCell"/>
</dbReference>
<keyword evidence="13" id="KW-1185">Reference proteome</keyword>
<keyword evidence="9" id="KW-0804">Transcription</keyword>
<evidence type="ECO:0000256" key="10">
    <source>
        <dbReference type="ARBA" id="ARBA00023242"/>
    </source>
</evidence>
<evidence type="ECO:0000256" key="5">
    <source>
        <dbReference type="ARBA" id="ARBA00022771"/>
    </source>
</evidence>
<evidence type="ECO:0000259" key="12">
    <source>
        <dbReference type="PROSITE" id="PS50157"/>
    </source>
</evidence>
<dbReference type="PANTHER" id="PTHR24409">
    <property type="entry name" value="ZINC FINGER PROTEIN 142"/>
    <property type="match status" value="1"/>
</dbReference>
<dbReference type="SMART" id="SM00355">
    <property type="entry name" value="ZnF_C2H2"/>
    <property type="match status" value="6"/>
</dbReference>
<dbReference type="FunFam" id="3.30.160.60:FF:000965">
    <property type="entry name" value="Neurotrophin receptor-interacting factor homolog"/>
    <property type="match status" value="1"/>
</dbReference>